<dbReference type="AlphaFoldDB" id="A0A6M7UMH7"/>
<dbReference type="PANTHER" id="PTHR46401:SF2">
    <property type="entry name" value="GLYCOSYLTRANSFERASE WBBK-RELATED"/>
    <property type="match status" value="1"/>
</dbReference>
<dbReference type="EMBL" id="CP033361">
    <property type="protein sequence ID" value="QKC78315.1"/>
    <property type="molecule type" value="Genomic_DNA"/>
</dbReference>
<proteinExistence type="predicted"/>
<name>A0A6M7UMH7_9HYPH</name>
<dbReference type="Gene3D" id="3.40.50.2000">
    <property type="entry name" value="Glycogen Phosphorylase B"/>
    <property type="match status" value="1"/>
</dbReference>
<dbReference type="GO" id="GO:0016757">
    <property type="term" value="F:glycosyltransferase activity"/>
    <property type="evidence" value="ECO:0007669"/>
    <property type="project" value="InterPro"/>
</dbReference>
<keyword evidence="1 3" id="KW-0808">Transferase</keyword>
<keyword evidence="4" id="KW-1185">Reference proteome</keyword>
<sequence length="397" mass="44654">MAAENIPIQSPAVPLTVRLASVVRRILNRLPRRIGDPIFRYLAGRREVAEAGINGIREFRRAMRAFWAPSSMQTTHLQKAPGRQLENALFSHGDVYISLGLDWDQKDPVFIAEQKSLRGFKGIFCCYDLIPVKFPHLCVGDVAAKFANYFVDIAWCADEIVSISECSRRDLSVLLEELGAPIPETTVIKLGSHLPTSNDANVSIQTREAVGGRFILFVSTIERRKNHETLYRAYTRLVDKGVKNLPTLVFVGMPGWGVSDFLADLRFDHRVKHLVKVLANVSDADLNWLYKNMLFSVFPSLYEGWGLAVAESLAAGKFCLASNVASIPEVGGDLIEYLDPWDVQLWADRLEWYFDHPSALAEAEARIQNEYDAPTWDETAITIFTRAERLLGEQRGI</sequence>
<evidence type="ECO:0000313" key="3">
    <source>
        <dbReference type="EMBL" id="QKC78315.1"/>
    </source>
</evidence>
<gene>
    <name evidence="3" type="ORF">EB233_24785</name>
</gene>
<dbReference type="Proteomes" id="UP000503339">
    <property type="component" value="Chromosome"/>
</dbReference>
<protein>
    <submittedName>
        <fullName evidence="3">Glycosyltransferase family 1 protein</fullName>
    </submittedName>
</protein>
<evidence type="ECO:0000256" key="1">
    <source>
        <dbReference type="ARBA" id="ARBA00022679"/>
    </source>
</evidence>
<dbReference type="InterPro" id="IPR001296">
    <property type="entry name" value="Glyco_trans_1"/>
</dbReference>
<dbReference type="CDD" id="cd03809">
    <property type="entry name" value="GT4_MtfB-like"/>
    <property type="match status" value="1"/>
</dbReference>
<evidence type="ECO:0000313" key="4">
    <source>
        <dbReference type="Proteomes" id="UP000503339"/>
    </source>
</evidence>
<evidence type="ECO:0000259" key="2">
    <source>
        <dbReference type="Pfam" id="PF00534"/>
    </source>
</evidence>
<organism evidence="3 4">
    <name type="scientific">Mesorhizobium erdmanii</name>
    <dbReference type="NCBI Taxonomy" id="1777866"/>
    <lineage>
        <taxon>Bacteria</taxon>
        <taxon>Pseudomonadati</taxon>
        <taxon>Pseudomonadota</taxon>
        <taxon>Alphaproteobacteria</taxon>
        <taxon>Hyphomicrobiales</taxon>
        <taxon>Phyllobacteriaceae</taxon>
        <taxon>Mesorhizobium</taxon>
    </lineage>
</organism>
<dbReference type="PANTHER" id="PTHR46401">
    <property type="entry name" value="GLYCOSYLTRANSFERASE WBBK-RELATED"/>
    <property type="match status" value="1"/>
</dbReference>
<dbReference type="SUPFAM" id="SSF53756">
    <property type="entry name" value="UDP-Glycosyltransferase/glycogen phosphorylase"/>
    <property type="match status" value="1"/>
</dbReference>
<accession>A0A6M7UMH7</accession>
<dbReference type="Pfam" id="PF00534">
    <property type="entry name" value="Glycos_transf_1"/>
    <property type="match status" value="1"/>
</dbReference>
<reference evidence="3 4" key="1">
    <citation type="submission" date="2018-10" db="EMBL/GenBank/DDBJ databases">
        <authorList>
            <person name="Perry B.J."/>
            <person name="Sullivan J.T."/>
            <person name="Murphy R.J.T."/>
            <person name="Ramsay J.P."/>
            <person name="Ronson C.W."/>
        </authorList>
    </citation>
    <scope>NUCLEOTIDE SEQUENCE [LARGE SCALE GENOMIC DNA]</scope>
    <source>
        <strain evidence="3 4">NZP2014</strain>
    </source>
</reference>
<feature type="domain" description="Glycosyl transferase family 1" evidence="2">
    <location>
        <begin position="208"/>
        <end position="357"/>
    </location>
</feature>
<dbReference type="KEGG" id="merd:EB233_24785"/>